<evidence type="ECO:0000259" key="15">
    <source>
        <dbReference type="PROSITE" id="PS51975"/>
    </source>
</evidence>
<evidence type="ECO:0000256" key="10">
    <source>
        <dbReference type="ARBA" id="ARBA00022801"/>
    </source>
</evidence>
<name>A0A8J7Q9H6_9BACT</name>
<evidence type="ECO:0000256" key="13">
    <source>
        <dbReference type="RuleBase" id="RU003515"/>
    </source>
</evidence>
<gene>
    <name evidence="16" type="ORF">J3U88_00190</name>
</gene>
<comment type="cofactor">
    <cofactor evidence="2">
        <name>Mg(2+)</name>
        <dbReference type="ChEBI" id="CHEBI:18420"/>
    </cofactor>
</comment>
<keyword evidence="17" id="KW-1185">Reference proteome</keyword>
<reference evidence="16" key="1">
    <citation type="submission" date="2021-03" db="EMBL/GenBank/DDBJ databases">
        <authorList>
            <person name="Wang G."/>
        </authorList>
    </citation>
    <scope>NUCLEOTIDE SEQUENCE</scope>
    <source>
        <strain evidence="16">KCTC 12899</strain>
    </source>
</reference>
<dbReference type="PROSITE" id="PS51975">
    <property type="entry name" value="RNASE_H_2"/>
    <property type="match status" value="1"/>
</dbReference>
<protein>
    <recommendedName>
        <fullName evidence="13">Ribonuclease</fullName>
        <ecNumber evidence="13">3.1.26.4</ecNumber>
    </recommendedName>
</protein>
<keyword evidence="9 12" id="KW-0255">Endonuclease</keyword>
<dbReference type="Pfam" id="PF01351">
    <property type="entry name" value="RNase_HII"/>
    <property type="match status" value="1"/>
</dbReference>
<evidence type="ECO:0000256" key="7">
    <source>
        <dbReference type="ARBA" id="ARBA00022722"/>
    </source>
</evidence>
<dbReference type="InterPro" id="IPR036397">
    <property type="entry name" value="RNaseH_sf"/>
</dbReference>
<evidence type="ECO:0000256" key="2">
    <source>
        <dbReference type="ARBA" id="ARBA00001946"/>
    </source>
</evidence>
<keyword evidence="10 12" id="KW-0378">Hydrolase</keyword>
<keyword evidence="8 12" id="KW-0479">Metal-binding</keyword>
<evidence type="ECO:0000313" key="17">
    <source>
        <dbReference type="Proteomes" id="UP000664417"/>
    </source>
</evidence>
<organism evidence="16 17">
    <name type="scientific">Acanthopleuribacter pedis</name>
    <dbReference type="NCBI Taxonomy" id="442870"/>
    <lineage>
        <taxon>Bacteria</taxon>
        <taxon>Pseudomonadati</taxon>
        <taxon>Acidobacteriota</taxon>
        <taxon>Holophagae</taxon>
        <taxon>Acanthopleuribacterales</taxon>
        <taxon>Acanthopleuribacteraceae</taxon>
        <taxon>Acanthopleuribacter</taxon>
    </lineage>
</organism>
<dbReference type="GO" id="GO:0032299">
    <property type="term" value="C:ribonuclease H2 complex"/>
    <property type="evidence" value="ECO:0007669"/>
    <property type="project" value="TreeGrafter"/>
</dbReference>
<evidence type="ECO:0000256" key="5">
    <source>
        <dbReference type="ARBA" id="ARBA00007383"/>
    </source>
</evidence>
<dbReference type="PANTHER" id="PTHR10954">
    <property type="entry name" value="RIBONUCLEASE H2 SUBUNIT A"/>
    <property type="match status" value="1"/>
</dbReference>
<evidence type="ECO:0000256" key="1">
    <source>
        <dbReference type="ARBA" id="ARBA00000077"/>
    </source>
</evidence>
<dbReference type="GO" id="GO:0004523">
    <property type="term" value="F:RNA-DNA hybrid ribonuclease activity"/>
    <property type="evidence" value="ECO:0007669"/>
    <property type="project" value="UniProtKB-UniRule"/>
</dbReference>
<dbReference type="GO" id="GO:0005737">
    <property type="term" value="C:cytoplasm"/>
    <property type="evidence" value="ECO:0007669"/>
    <property type="project" value="UniProtKB-SubCell"/>
</dbReference>
<dbReference type="Gene3D" id="3.30.420.10">
    <property type="entry name" value="Ribonuclease H-like superfamily/Ribonuclease H"/>
    <property type="match status" value="1"/>
</dbReference>
<feature type="domain" description="RNase H type-2" evidence="15">
    <location>
        <begin position="1"/>
        <end position="192"/>
    </location>
</feature>
<dbReference type="EMBL" id="JAFREP010000001">
    <property type="protein sequence ID" value="MBO1316856.1"/>
    <property type="molecule type" value="Genomic_DNA"/>
</dbReference>
<keyword evidence="11" id="KW-0464">Manganese</keyword>
<dbReference type="EC" id="3.1.26.4" evidence="13"/>
<dbReference type="InterPro" id="IPR001352">
    <property type="entry name" value="RNase_HII/HIII"/>
</dbReference>
<comment type="cofactor">
    <cofactor evidence="12">
        <name>Mn(2+)</name>
        <dbReference type="ChEBI" id="CHEBI:29035"/>
    </cofactor>
    <cofactor evidence="12">
        <name>Mg(2+)</name>
        <dbReference type="ChEBI" id="CHEBI:18420"/>
    </cofactor>
    <text evidence="12">Manganese or magnesium. Binds 1 divalent metal ion per monomer in the absence of substrate. May bind a second metal ion after substrate binding.</text>
</comment>
<evidence type="ECO:0000256" key="11">
    <source>
        <dbReference type="ARBA" id="ARBA00023211"/>
    </source>
</evidence>
<sequence>MTGIDEAGRGCLAGPVVIAAVTWDPAAVAGLPWFPALADSKTLDEKKREFLYPHILGAATRVRTALIGNIIIDHLNILRATLHGFECVAPEYDPDSPLVIDGNQKPPSLPWALTLVKGDSRASAVAAAGIVAKVSRDAVMKRAAAAYPDYGFAVHKGYATKKHRDQIGAHGNTPLHRKSFKPCSLQSDDEIVGAALEAQLDQAVDHADLVRCWHGIQRVYHRLPLACVRKLLPEMQRRGLSVLPQADDGARWNAVGSLRDTAPAPAAPQPCQNDAPSMEVSSGSLLF</sequence>
<evidence type="ECO:0000256" key="12">
    <source>
        <dbReference type="PROSITE-ProRule" id="PRU01319"/>
    </source>
</evidence>
<dbReference type="GO" id="GO:0006298">
    <property type="term" value="P:mismatch repair"/>
    <property type="evidence" value="ECO:0007669"/>
    <property type="project" value="TreeGrafter"/>
</dbReference>
<evidence type="ECO:0000256" key="4">
    <source>
        <dbReference type="ARBA" id="ARBA00004496"/>
    </source>
</evidence>
<evidence type="ECO:0000256" key="8">
    <source>
        <dbReference type="ARBA" id="ARBA00022723"/>
    </source>
</evidence>
<comment type="subcellular location">
    <subcellularLocation>
        <location evidence="4">Cytoplasm</location>
    </subcellularLocation>
</comment>
<feature type="binding site" evidence="12">
    <location>
        <position position="101"/>
    </location>
    <ligand>
        <name>a divalent metal cation</name>
        <dbReference type="ChEBI" id="CHEBI:60240"/>
    </ligand>
</feature>
<evidence type="ECO:0000313" key="16">
    <source>
        <dbReference type="EMBL" id="MBO1316856.1"/>
    </source>
</evidence>
<evidence type="ECO:0000256" key="6">
    <source>
        <dbReference type="ARBA" id="ARBA00022490"/>
    </source>
</evidence>
<keyword evidence="6" id="KW-0963">Cytoplasm</keyword>
<feature type="region of interest" description="Disordered" evidence="14">
    <location>
        <begin position="260"/>
        <end position="287"/>
    </location>
</feature>
<evidence type="ECO:0000256" key="9">
    <source>
        <dbReference type="ARBA" id="ARBA00022759"/>
    </source>
</evidence>
<dbReference type="AlphaFoldDB" id="A0A8J7Q9H6"/>
<dbReference type="SUPFAM" id="SSF53098">
    <property type="entry name" value="Ribonuclease H-like"/>
    <property type="match status" value="1"/>
</dbReference>
<dbReference type="GO" id="GO:0043137">
    <property type="term" value="P:DNA replication, removal of RNA primer"/>
    <property type="evidence" value="ECO:0007669"/>
    <property type="project" value="TreeGrafter"/>
</dbReference>
<dbReference type="PANTHER" id="PTHR10954:SF18">
    <property type="entry name" value="RIBONUCLEASE HII"/>
    <property type="match status" value="1"/>
</dbReference>
<evidence type="ECO:0000256" key="14">
    <source>
        <dbReference type="SAM" id="MobiDB-lite"/>
    </source>
</evidence>
<dbReference type="RefSeq" id="WP_207856093.1">
    <property type="nucleotide sequence ID" value="NZ_JAFREP010000001.1"/>
</dbReference>
<dbReference type="Proteomes" id="UP000664417">
    <property type="component" value="Unassembled WGS sequence"/>
</dbReference>
<dbReference type="InterPro" id="IPR024567">
    <property type="entry name" value="RNase_HII/HIII_dom"/>
</dbReference>
<dbReference type="InterPro" id="IPR022898">
    <property type="entry name" value="RNase_HII"/>
</dbReference>
<comment type="similarity">
    <text evidence="5 13">Belongs to the RNase HII family.</text>
</comment>
<comment type="function">
    <text evidence="3 13">Endonuclease that specifically degrades the RNA of RNA-DNA hybrids.</text>
</comment>
<dbReference type="InterPro" id="IPR012337">
    <property type="entry name" value="RNaseH-like_sf"/>
</dbReference>
<dbReference type="GO" id="GO:0046872">
    <property type="term" value="F:metal ion binding"/>
    <property type="evidence" value="ECO:0007669"/>
    <property type="project" value="UniProtKB-KW"/>
</dbReference>
<feature type="binding site" evidence="12">
    <location>
        <position position="6"/>
    </location>
    <ligand>
        <name>a divalent metal cation</name>
        <dbReference type="ChEBI" id="CHEBI:60240"/>
    </ligand>
</feature>
<feature type="binding site" evidence="12">
    <location>
        <position position="5"/>
    </location>
    <ligand>
        <name>a divalent metal cation</name>
        <dbReference type="ChEBI" id="CHEBI:60240"/>
    </ligand>
</feature>
<dbReference type="CDD" id="cd07182">
    <property type="entry name" value="RNase_HII_bacteria_HII_like"/>
    <property type="match status" value="1"/>
</dbReference>
<proteinExistence type="inferred from homology"/>
<comment type="caution">
    <text evidence="16">The sequence shown here is derived from an EMBL/GenBank/DDBJ whole genome shotgun (WGS) entry which is preliminary data.</text>
</comment>
<dbReference type="NCBIfam" id="NF000595">
    <property type="entry name" value="PRK00015.1-3"/>
    <property type="match status" value="1"/>
</dbReference>
<dbReference type="GO" id="GO:0003723">
    <property type="term" value="F:RNA binding"/>
    <property type="evidence" value="ECO:0007669"/>
    <property type="project" value="UniProtKB-UniRule"/>
</dbReference>
<accession>A0A8J7Q9H6</accession>
<keyword evidence="7 12" id="KW-0540">Nuclease</keyword>
<evidence type="ECO:0000256" key="3">
    <source>
        <dbReference type="ARBA" id="ARBA00004065"/>
    </source>
</evidence>
<comment type="catalytic activity">
    <reaction evidence="1 12 13">
        <text>Endonucleolytic cleavage to 5'-phosphomonoester.</text>
        <dbReference type="EC" id="3.1.26.4"/>
    </reaction>
</comment>